<dbReference type="EMBL" id="OBEL01000007">
    <property type="protein sequence ID" value="SNZ21205.1"/>
    <property type="molecule type" value="Genomic_DNA"/>
</dbReference>
<evidence type="ECO:0000313" key="1">
    <source>
        <dbReference type="EMBL" id="SNZ21205.1"/>
    </source>
</evidence>
<evidence type="ECO:0000313" key="2">
    <source>
        <dbReference type="Proteomes" id="UP000219439"/>
    </source>
</evidence>
<protein>
    <submittedName>
        <fullName evidence="1">Uncharacterized protein</fullName>
    </submittedName>
</protein>
<accession>A0A285PHL7</accession>
<organism evidence="1 2">
    <name type="scientific">Cohaesibacter gelatinilyticus</name>
    <dbReference type="NCBI Taxonomy" id="372072"/>
    <lineage>
        <taxon>Bacteria</taxon>
        <taxon>Pseudomonadati</taxon>
        <taxon>Pseudomonadota</taxon>
        <taxon>Alphaproteobacteria</taxon>
        <taxon>Hyphomicrobiales</taxon>
        <taxon>Cohaesibacteraceae</taxon>
    </lineage>
</organism>
<dbReference type="Proteomes" id="UP000219439">
    <property type="component" value="Unassembled WGS sequence"/>
</dbReference>
<proteinExistence type="predicted"/>
<dbReference type="OrthoDB" id="8364077at2"/>
<keyword evidence="2" id="KW-1185">Reference proteome</keyword>
<sequence length="130" mass="14088">MDRHISYPFSSSIPCRHTGKVCEASYVFALTLAQSVGKAHAIVGDDFSTSGFAEIRCSDQPCTIGWHCSKDETFVFGDVDMDQDLDELLGLARQILGSPNSAKGPPRPVEVPAFMLALETQDVLNRVLAA</sequence>
<gene>
    <name evidence="1" type="ORF">SAMN06265368_4322</name>
</gene>
<dbReference type="RefSeq" id="WP_097155587.1">
    <property type="nucleotide sequence ID" value="NZ_OBEL01000007.1"/>
</dbReference>
<dbReference type="AlphaFoldDB" id="A0A285PHL7"/>
<reference evidence="1 2" key="1">
    <citation type="submission" date="2017-09" db="EMBL/GenBank/DDBJ databases">
        <authorList>
            <person name="Ehlers B."/>
            <person name="Leendertz F.H."/>
        </authorList>
    </citation>
    <scope>NUCLEOTIDE SEQUENCE [LARGE SCALE GENOMIC DNA]</scope>
    <source>
        <strain evidence="1 2">DSM 18289</strain>
    </source>
</reference>
<name>A0A285PHL7_9HYPH</name>